<feature type="compositionally biased region" description="Polar residues" evidence="1">
    <location>
        <begin position="47"/>
        <end position="58"/>
    </location>
</feature>
<dbReference type="PANTHER" id="PTHR23322">
    <property type="entry name" value="FAS-ASSOCIATED PROTEIN"/>
    <property type="match status" value="1"/>
</dbReference>
<dbReference type="InterPro" id="IPR029071">
    <property type="entry name" value="Ubiquitin-like_domsf"/>
</dbReference>
<dbReference type="PROSITE" id="PS50033">
    <property type="entry name" value="UBX"/>
    <property type="match status" value="1"/>
</dbReference>
<comment type="caution">
    <text evidence="3">The sequence shown here is derived from an EMBL/GenBank/DDBJ whole genome shotgun (WGS) entry which is preliminary data.</text>
</comment>
<dbReference type="InterPro" id="IPR050730">
    <property type="entry name" value="UBX_domain-protein"/>
</dbReference>
<dbReference type="EMBL" id="JALJOT010000010">
    <property type="protein sequence ID" value="KAK9906820.1"/>
    <property type="molecule type" value="Genomic_DNA"/>
</dbReference>
<dbReference type="Pfam" id="PF00789">
    <property type="entry name" value="UBX"/>
    <property type="match status" value="1"/>
</dbReference>
<dbReference type="SUPFAM" id="SSF54236">
    <property type="entry name" value="Ubiquitin-like"/>
    <property type="match status" value="1"/>
</dbReference>
<organism evidence="3 4">
    <name type="scientific">Coccomyxa subellipsoidea</name>
    <dbReference type="NCBI Taxonomy" id="248742"/>
    <lineage>
        <taxon>Eukaryota</taxon>
        <taxon>Viridiplantae</taxon>
        <taxon>Chlorophyta</taxon>
        <taxon>core chlorophytes</taxon>
        <taxon>Trebouxiophyceae</taxon>
        <taxon>Trebouxiophyceae incertae sedis</taxon>
        <taxon>Coccomyxaceae</taxon>
        <taxon>Coccomyxa</taxon>
    </lineage>
</organism>
<name>A0ABR2YK23_9CHLO</name>
<protein>
    <recommendedName>
        <fullName evidence="2">UBX domain-containing protein</fullName>
    </recommendedName>
</protein>
<evidence type="ECO:0000313" key="4">
    <source>
        <dbReference type="Proteomes" id="UP001491310"/>
    </source>
</evidence>
<evidence type="ECO:0000259" key="2">
    <source>
        <dbReference type="PROSITE" id="PS50033"/>
    </source>
</evidence>
<sequence length="364" mass="39640">MLQRVFNHSARPSGGGAATASGRDRDSQMPELVDSDGLEDDDVEIIENSNRNSRSHNGVQGDRMNRNTAQNGFASGSGGAFFDDDMDDAPTVRQRRSRPRGAAAAAGRDLDALHELGRRLGVPDLQPFQMPAVRPTGRRLPESLSAQISDAGGRRLPDDGEELQLPDGINVEEARMLEAAMLGIPYEGRMPHMNEPWQPSAPPAPEVVAQRQLREEQDVAYQASLLADMEKAQSAQRAQQEALAAQQRAAEESAAAEEAERAAERLISDKRAGLPAEPPPDDTDAITVLVRLPNGGRPSRRFTRDTKVATLFDWVDVNVAPEIKPGSFRLVTPFPRRMLMADTLGSLQSSGLTQKQEALFLEPI</sequence>
<dbReference type="SMART" id="SM00166">
    <property type="entry name" value="UBX"/>
    <property type="match status" value="1"/>
</dbReference>
<dbReference type="Proteomes" id="UP001491310">
    <property type="component" value="Unassembled WGS sequence"/>
</dbReference>
<dbReference type="PANTHER" id="PTHR23322:SF93">
    <property type="entry name" value="UBX DOMAIN-CONTAINING PROTEIN 8"/>
    <property type="match status" value="1"/>
</dbReference>
<dbReference type="Gene3D" id="3.10.20.90">
    <property type="entry name" value="Phosphatidylinositol 3-kinase Catalytic Subunit, Chain A, domain 1"/>
    <property type="match status" value="1"/>
</dbReference>
<evidence type="ECO:0000313" key="3">
    <source>
        <dbReference type="EMBL" id="KAK9906820.1"/>
    </source>
</evidence>
<dbReference type="CDD" id="cd01767">
    <property type="entry name" value="UBX"/>
    <property type="match status" value="1"/>
</dbReference>
<feature type="domain" description="UBX" evidence="2">
    <location>
        <begin position="281"/>
        <end position="360"/>
    </location>
</feature>
<keyword evidence="4" id="KW-1185">Reference proteome</keyword>
<reference evidence="3 4" key="1">
    <citation type="journal article" date="2024" name="Nat. Commun.">
        <title>Phylogenomics reveals the evolutionary origins of lichenization in chlorophyte algae.</title>
        <authorList>
            <person name="Puginier C."/>
            <person name="Libourel C."/>
            <person name="Otte J."/>
            <person name="Skaloud P."/>
            <person name="Haon M."/>
            <person name="Grisel S."/>
            <person name="Petersen M."/>
            <person name="Berrin J.G."/>
            <person name="Delaux P.M."/>
            <person name="Dal Grande F."/>
            <person name="Keller J."/>
        </authorList>
    </citation>
    <scope>NUCLEOTIDE SEQUENCE [LARGE SCALE GENOMIC DNA]</scope>
    <source>
        <strain evidence="3 4">SAG 216-7</strain>
    </source>
</reference>
<evidence type="ECO:0000256" key="1">
    <source>
        <dbReference type="SAM" id="MobiDB-lite"/>
    </source>
</evidence>
<proteinExistence type="predicted"/>
<feature type="region of interest" description="Disordered" evidence="1">
    <location>
        <begin position="1"/>
        <end position="106"/>
    </location>
</feature>
<dbReference type="InterPro" id="IPR001012">
    <property type="entry name" value="UBX_dom"/>
</dbReference>
<gene>
    <name evidence="3" type="ORF">WJX75_008524</name>
</gene>
<feature type="compositionally biased region" description="Acidic residues" evidence="1">
    <location>
        <begin position="33"/>
        <end position="45"/>
    </location>
</feature>
<accession>A0ABR2YK23</accession>
<feature type="region of interest" description="Disordered" evidence="1">
    <location>
        <begin position="243"/>
        <end position="263"/>
    </location>
</feature>